<comment type="similarity">
    <text evidence="2">Belongs to the MscS (TC 1.A.23) family.</text>
</comment>
<keyword evidence="6 7" id="KW-0472">Membrane</keyword>
<evidence type="ECO:0000256" key="5">
    <source>
        <dbReference type="ARBA" id="ARBA00022989"/>
    </source>
</evidence>
<dbReference type="Pfam" id="PF21088">
    <property type="entry name" value="MS_channel_1st"/>
    <property type="match status" value="1"/>
</dbReference>
<evidence type="ECO:0000256" key="3">
    <source>
        <dbReference type="ARBA" id="ARBA00022475"/>
    </source>
</evidence>
<dbReference type="InterPro" id="IPR010920">
    <property type="entry name" value="LSM_dom_sf"/>
</dbReference>
<feature type="domain" description="Moderate conductance mechanosensitive channel YbiO-like transmembrane helix 1" evidence="11">
    <location>
        <begin position="367"/>
        <end position="445"/>
    </location>
</feature>
<dbReference type="InterPro" id="IPR011066">
    <property type="entry name" value="MscS_channel_C_sf"/>
</dbReference>
<comment type="caution">
    <text evidence="12">The sequence shown here is derived from an EMBL/GenBank/DDBJ whole genome shotgun (WGS) entry which is preliminary data.</text>
</comment>
<dbReference type="PANTHER" id="PTHR30460:SF0">
    <property type="entry name" value="MODERATE CONDUCTANCE MECHANOSENSITIVE CHANNEL YBIO"/>
    <property type="match status" value="1"/>
</dbReference>
<evidence type="ECO:0000256" key="1">
    <source>
        <dbReference type="ARBA" id="ARBA00004651"/>
    </source>
</evidence>
<feature type="signal peptide" evidence="8">
    <location>
        <begin position="1"/>
        <end position="27"/>
    </location>
</feature>
<keyword evidence="8" id="KW-0732">Signal</keyword>
<reference evidence="12 13" key="1">
    <citation type="submission" date="2012-09" db="EMBL/GenBank/DDBJ databases">
        <title>Draft Genome Sequences of 6 Strains from Genus Thauera.</title>
        <authorList>
            <person name="Liu B."/>
            <person name="Shapleigh J.P."/>
            <person name="Frostegard A.H."/>
        </authorList>
    </citation>
    <scope>NUCLEOTIDE SEQUENCE [LARGE SCALE GENOMIC DNA]</scope>
    <source>
        <strain evidence="12 13">B4P</strain>
    </source>
</reference>
<dbReference type="RefSeq" id="WP_004370160.1">
    <property type="nucleotide sequence ID" value="NZ_AMXF01000159.1"/>
</dbReference>
<evidence type="ECO:0000313" key="12">
    <source>
        <dbReference type="EMBL" id="ENO95898.1"/>
    </source>
</evidence>
<feature type="transmembrane region" description="Helical" evidence="7">
    <location>
        <begin position="288"/>
        <end position="305"/>
    </location>
</feature>
<dbReference type="InterPro" id="IPR057485">
    <property type="entry name" value="YbiO-like_TM1"/>
</dbReference>
<feature type="transmembrane region" description="Helical" evidence="7">
    <location>
        <begin position="326"/>
        <end position="351"/>
    </location>
</feature>
<proteinExistence type="inferred from homology"/>
<protein>
    <submittedName>
        <fullName evidence="12">Mechanosensitive ion channel MscS</fullName>
    </submittedName>
</protein>
<dbReference type="PANTHER" id="PTHR30460">
    <property type="entry name" value="MODERATE CONDUCTANCE MECHANOSENSITIVE CHANNEL YBIO"/>
    <property type="match status" value="1"/>
</dbReference>
<dbReference type="AlphaFoldDB" id="N6ZNN1"/>
<dbReference type="InterPro" id="IPR023408">
    <property type="entry name" value="MscS_beta-dom_sf"/>
</dbReference>
<feature type="transmembrane region" description="Helical" evidence="7">
    <location>
        <begin position="215"/>
        <end position="234"/>
    </location>
</feature>
<feature type="transmembrane region" description="Helical" evidence="7">
    <location>
        <begin position="254"/>
        <end position="276"/>
    </location>
</feature>
<feature type="transmembrane region" description="Helical" evidence="7">
    <location>
        <begin position="130"/>
        <end position="155"/>
    </location>
</feature>
<sequence>MTHKLTAFLAFVFVIAMLGLTPAPGHAAEPASGSASEQAGHQRLADLLEDEAARTALVEQLRKLGEEEAARAVESAAPTQTLAGQVAGLTQSVAQGVVSEGASAVDALGVAWTQLAAADPAPLAWAAGEFAVLVAVTWIVFRVLSAAAGALFRALDRYAGARDGPRALGWVRRSLALVAAVALDLSIIGLSWLAGYGVALFVIGETGSMRIQESLYLNAFLLVELIRMALRVLLSGRGEQLGLLPIAAEDKAYWSAWASRMVFFVAYGLMLVVPVIDHYLTPALGRAVFIAILLGAVLRAAVVVMQNRQRASEALERLAGRMQTPFGRIALTIGARIWHVVALIYLMAILVTSILYPEQALPFMISATGQTLLAVGLGIALAALLTQVILRRIRLGDELRMKFPLLEARLNAYVPSALKIARFVILAVVVAFIVDAWTPFDLGAWVSSDAGARLLGRALSVAVIVTLALLAWLVVASWIEFRLNPQAGMAPNPRARTLLTIFRNAIAIALVVVTTMVVLAEVGINIAPLLAGAGVLGLAIGFGAQKLVQDVITGVFIQLERAIDVGDLVTAGGITGTVERMTIRSLGLRDMHGTYHLLPFSSVDTVSNYNRDFAFHVGEYGIGYREDSDEAIVHLRAAFDELLADAAQRAQILDPVLEVHGVTALADNSVNIRVRIKTLPGGQFGVGRAYNRLVKRHFDAAGIEIPYPQMTLHFGEDKQGKAPPARVRIEGAGGPLLAPGG</sequence>
<feature type="transmembrane region" description="Helical" evidence="7">
    <location>
        <begin position="410"/>
        <end position="434"/>
    </location>
</feature>
<feature type="transmembrane region" description="Helical" evidence="7">
    <location>
        <begin position="500"/>
        <end position="520"/>
    </location>
</feature>
<dbReference type="Gene3D" id="2.30.30.60">
    <property type="match status" value="1"/>
</dbReference>
<evidence type="ECO:0000259" key="10">
    <source>
        <dbReference type="Pfam" id="PF21088"/>
    </source>
</evidence>
<evidence type="ECO:0000259" key="11">
    <source>
        <dbReference type="Pfam" id="PF25392"/>
    </source>
</evidence>
<feature type="chain" id="PRO_5004129088" evidence="8">
    <location>
        <begin position="28"/>
        <end position="741"/>
    </location>
</feature>
<dbReference type="Pfam" id="PF25392">
    <property type="entry name" value="MS_channel_TM1"/>
    <property type="match status" value="1"/>
</dbReference>
<evidence type="ECO:0000313" key="13">
    <source>
        <dbReference type="Proteomes" id="UP000013047"/>
    </source>
</evidence>
<evidence type="ECO:0000256" key="6">
    <source>
        <dbReference type="ARBA" id="ARBA00023136"/>
    </source>
</evidence>
<dbReference type="InterPro" id="IPR049142">
    <property type="entry name" value="MS_channel_1st"/>
</dbReference>
<feature type="domain" description="Mechanosensitive ion channel transmembrane helices 2/3" evidence="10">
    <location>
        <begin position="505"/>
        <end position="545"/>
    </location>
</feature>
<feature type="transmembrane region" description="Helical" evidence="7">
    <location>
        <begin position="175"/>
        <end position="203"/>
    </location>
</feature>
<organism evidence="12 13">
    <name type="scientific">Thauera phenylacetica B4P</name>
    <dbReference type="NCBI Taxonomy" id="1234382"/>
    <lineage>
        <taxon>Bacteria</taxon>
        <taxon>Pseudomonadati</taxon>
        <taxon>Pseudomonadota</taxon>
        <taxon>Betaproteobacteria</taxon>
        <taxon>Rhodocyclales</taxon>
        <taxon>Zoogloeaceae</taxon>
        <taxon>Thauera</taxon>
    </lineage>
</organism>
<dbReference type="SUPFAM" id="SSF82689">
    <property type="entry name" value="Mechanosensitive channel protein MscS (YggB), C-terminal domain"/>
    <property type="match status" value="1"/>
</dbReference>
<feature type="domain" description="Mechanosensitive ion channel MscS" evidence="9">
    <location>
        <begin position="547"/>
        <end position="611"/>
    </location>
</feature>
<evidence type="ECO:0000256" key="2">
    <source>
        <dbReference type="ARBA" id="ARBA00008017"/>
    </source>
</evidence>
<feature type="transmembrane region" description="Helical" evidence="7">
    <location>
        <begin position="371"/>
        <end position="390"/>
    </location>
</feature>
<evidence type="ECO:0000256" key="7">
    <source>
        <dbReference type="SAM" id="Phobius"/>
    </source>
</evidence>
<feature type="transmembrane region" description="Helical" evidence="7">
    <location>
        <begin position="454"/>
        <end position="479"/>
    </location>
</feature>
<gene>
    <name evidence="12" type="ORF">C667_16701</name>
</gene>
<keyword evidence="13" id="KW-1185">Reference proteome</keyword>
<comment type="subcellular location">
    <subcellularLocation>
        <location evidence="1">Cell membrane</location>
        <topology evidence="1">Multi-pass membrane protein</topology>
    </subcellularLocation>
</comment>
<dbReference type="Gene3D" id="3.30.70.100">
    <property type="match status" value="1"/>
</dbReference>
<evidence type="ECO:0000259" key="9">
    <source>
        <dbReference type="Pfam" id="PF00924"/>
    </source>
</evidence>
<evidence type="ECO:0000256" key="8">
    <source>
        <dbReference type="SAM" id="SignalP"/>
    </source>
</evidence>
<dbReference type="SUPFAM" id="SSF50182">
    <property type="entry name" value="Sm-like ribonucleoproteins"/>
    <property type="match status" value="1"/>
</dbReference>
<dbReference type="InterPro" id="IPR045276">
    <property type="entry name" value="YbiO_bact"/>
</dbReference>
<dbReference type="Gene3D" id="1.10.287.1260">
    <property type="match status" value="1"/>
</dbReference>
<keyword evidence="4 7" id="KW-0812">Transmembrane</keyword>
<dbReference type="GO" id="GO:0005886">
    <property type="term" value="C:plasma membrane"/>
    <property type="evidence" value="ECO:0007669"/>
    <property type="project" value="UniProtKB-SubCell"/>
</dbReference>
<dbReference type="EMBL" id="AMXF01000159">
    <property type="protein sequence ID" value="ENO95898.1"/>
    <property type="molecule type" value="Genomic_DNA"/>
</dbReference>
<dbReference type="SUPFAM" id="SSF82861">
    <property type="entry name" value="Mechanosensitive channel protein MscS (YggB), transmembrane region"/>
    <property type="match status" value="1"/>
</dbReference>
<dbReference type="Pfam" id="PF00924">
    <property type="entry name" value="MS_channel_2nd"/>
    <property type="match status" value="1"/>
</dbReference>
<keyword evidence="3" id="KW-1003">Cell membrane</keyword>
<evidence type="ECO:0000256" key="4">
    <source>
        <dbReference type="ARBA" id="ARBA00022692"/>
    </source>
</evidence>
<name>N6ZNN1_9RHOO</name>
<dbReference type="InterPro" id="IPR006685">
    <property type="entry name" value="MscS_channel_2nd"/>
</dbReference>
<dbReference type="GO" id="GO:0008381">
    <property type="term" value="F:mechanosensitive monoatomic ion channel activity"/>
    <property type="evidence" value="ECO:0007669"/>
    <property type="project" value="InterPro"/>
</dbReference>
<keyword evidence="5 7" id="KW-1133">Transmembrane helix</keyword>
<feature type="transmembrane region" description="Helical" evidence="7">
    <location>
        <begin position="526"/>
        <end position="544"/>
    </location>
</feature>
<dbReference type="Proteomes" id="UP000013047">
    <property type="component" value="Unassembled WGS sequence"/>
</dbReference>
<accession>N6ZNN1</accession>
<dbReference type="InterPro" id="IPR011014">
    <property type="entry name" value="MscS_channel_TM-2"/>
</dbReference>